<evidence type="ECO:0000313" key="2">
    <source>
        <dbReference type="EMBL" id="RDX43414.1"/>
    </source>
</evidence>
<protein>
    <recommendedName>
        <fullName evidence="4">F-box domain-containing protein</fullName>
    </recommendedName>
</protein>
<dbReference type="InterPro" id="IPR032675">
    <property type="entry name" value="LRR_dom_sf"/>
</dbReference>
<evidence type="ECO:0000313" key="3">
    <source>
        <dbReference type="Proteomes" id="UP000256964"/>
    </source>
</evidence>
<dbReference type="OrthoDB" id="2754669at2759"/>
<evidence type="ECO:0000256" key="1">
    <source>
        <dbReference type="SAM" id="MobiDB-lite"/>
    </source>
</evidence>
<gene>
    <name evidence="2" type="ORF">OH76DRAFT_1560366</name>
</gene>
<dbReference type="Gene3D" id="3.80.10.10">
    <property type="entry name" value="Ribonuclease Inhibitor"/>
    <property type="match status" value="1"/>
</dbReference>
<keyword evidence="3" id="KW-1185">Reference proteome</keyword>
<reference evidence="2 3" key="1">
    <citation type="journal article" date="2018" name="Biotechnol. Biofuels">
        <title>Integrative visual omics of the white-rot fungus Polyporus brumalis exposes the biotechnological potential of its oxidative enzymes for delignifying raw plant biomass.</title>
        <authorList>
            <person name="Miyauchi S."/>
            <person name="Rancon A."/>
            <person name="Drula E."/>
            <person name="Hage H."/>
            <person name="Chaduli D."/>
            <person name="Favel A."/>
            <person name="Grisel S."/>
            <person name="Henrissat B."/>
            <person name="Herpoel-Gimbert I."/>
            <person name="Ruiz-Duenas F.J."/>
            <person name="Chevret D."/>
            <person name="Hainaut M."/>
            <person name="Lin J."/>
            <person name="Wang M."/>
            <person name="Pangilinan J."/>
            <person name="Lipzen A."/>
            <person name="Lesage-Meessen L."/>
            <person name="Navarro D."/>
            <person name="Riley R."/>
            <person name="Grigoriev I.V."/>
            <person name="Zhou S."/>
            <person name="Raouche S."/>
            <person name="Rosso M.N."/>
        </authorList>
    </citation>
    <scope>NUCLEOTIDE SEQUENCE [LARGE SCALE GENOMIC DNA]</scope>
    <source>
        <strain evidence="2 3">BRFM 1820</strain>
    </source>
</reference>
<dbReference type="EMBL" id="KZ857465">
    <property type="protein sequence ID" value="RDX43414.1"/>
    <property type="molecule type" value="Genomic_DNA"/>
</dbReference>
<proteinExistence type="predicted"/>
<dbReference type="SUPFAM" id="SSF52047">
    <property type="entry name" value="RNI-like"/>
    <property type="match status" value="1"/>
</dbReference>
<dbReference type="Proteomes" id="UP000256964">
    <property type="component" value="Unassembled WGS sequence"/>
</dbReference>
<name>A0A371CSZ8_9APHY</name>
<accession>A0A371CSZ8</accession>
<feature type="compositionally biased region" description="Acidic residues" evidence="1">
    <location>
        <begin position="147"/>
        <end position="163"/>
    </location>
</feature>
<evidence type="ECO:0008006" key="4">
    <source>
        <dbReference type="Google" id="ProtNLM"/>
    </source>
</evidence>
<organism evidence="2 3">
    <name type="scientific">Lentinus brumalis</name>
    <dbReference type="NCBI Taxonomy" id="2498619"/>
    <lineage>
        <taxon>Eukaryota</taxon>
        <taxon>Fungi</taxon>
        <taxon>Dikarya</taxon>
        <taxon>Basidiomycota</taxon>
        <taxon>Agaricomycotina</taxon>
        <taxon>Agaricomycetes</taxon>
        <taxon>Polyporales</taxon>
        <taxon>Polyporaceae</taxon>
        <taxon>Lentinus</taxon>
    </lineage>
</organism>
<dbReference type="AlphaFoldDB" id="A0A371CSZ8"/>
<feature type="region of interest" description="Disordered" evidence="1">
    <location>
        <begin position="122"/>
        <end position="163"/>
    </location>
</feature>
<sequence length="583" mass="66021">MTSSSASQSVLCNADILLRIFEALKEVLSPEGTSRQRTELAQCTRVCKAFEDPAARVLWAEIGDILPLLELLPSSLFLIREGREDQDIDRQYPTYVLNKEIDPQEWERFRRHASSVRILAATSDPAGNEVSKEDEDCGYDARGHGDEDSDSEDNDDDDSEGEELDDYTAISASIWTYLMRQNAYQPLLPGIRYLEWEIDDPSSTELLWLVAPSLRRLHLGFRTIMTFPEEEWSLSIPLLFRSVIKLTPLLTHLTISSKNVPVQYIQSIVADCKGHGVALRVLELERDYPECALDHEVIWEHKFVELEDLQDLKLAVVYSQLPAYRSSELRVMEEHRNLRALTIADHSGREEVYRAFKAPNLRSLTVVHKTRLKVSAWRRICDTIASQFSSITAIHIDFRPFSPGTPRSDDMPSAAVQPLFELPNIEVASFDLRHSGFIMSDADVAAMAEAWPQLTSLSLKQPHFFDRALGLGIPALLSLARSGAKLKTVHFHSLNLSSKTFSETRNEKGLPCNQSLRSVRVRSLWNDLGEAEEFPAFCMFMDTLFPNLDVNESGDGGSGEIQGRKEWADVLHCIRESRRSRLT</sequence>